<name>A0A6J0V790_9SAUR</name>
<reference evidence="4" key="1">
    <citation type="submission" date="2025-08" db="UniProtKB">
        <authorList>
            <consortium name="RefSeq"/>
        </authorList>
    </citation>
    <scope>IDENTIFICATION</scope>
</reference>
<gene>
    <name evidence="4" type="primary">LIME1</name>
</gene>
<keyword evidence="2 4" id="KW-0812">Transmembrane</keyword>
<dbReference type="GO" id="GO:0035556">
    <property type="term" value="P:intracellular signal transduction"/>
    <property type="evidence" value="ECO:0007669"/>
    <property type="project" value="InterPro"/>
</dbReference>
<dbReference type="RefSeq" id="XP_020668098.2">
    <property type="nucleotide sequence ID" value="XM_020812439.2"/>
</dbReference>
<keyword evidence="2" id="KW-0472">Membrane</keyword>
<dbReference type="GO" id="GO:0045121">
    <property type="term" value="C:membrane raft"/>
    <property type="evidence" value="ECO:0007669"/>
    <property type="project" value="InterPro"/>
</dbReference>
<protein>
    <submittedName>
        <fullName evidence="4">Lck-interacting transmembrane adapter 1</fullName>
    </submittedName>
</protein>
<proteinExistence type="predicted"/>
<dbReference type="KEGG" id="pvt:110089395"/>
<dbReference type="Proteomes" id="UP001652642">
    <property type="component" value="Chromosome 4"/>
</dbReference>
<dbReference type="GO" id="GO:0050868">
    <property type="term" value="P:negative regulation of T cell activation"/>
    <property type="evidence" value="ECO:0007669"/>
    <property type="project" value="InterPro"/>
</dbReference>
<feature type="transmembrane region" description="Helical" evidence="2">
    <location>
        <begin position="12"/>
        <end position="33"/>
    </location>
</feature>
<dbReference type="PANTHER" id="PTHR47740">
    <property type="entry name" value="LCK-INTERACTING TRANSMEMBRANE ADAPTER 1, LIME1"/>
    <property type="match status" value="1"/>
</dbReference>
<dbReference type="GeneID" id="110089395"/>
<dbReference type="AlphaFoldDB" id="A0A6J0V790"/>
<evidence type="ECO:0000256" key="1">
    <source>
        <dbReference type="SAM" id="MobiDB-lite"/>
    </source>
</evidence>
<feature type="compositionally biased region" description="Polar residues" evidence="1">
    <location>
        <begin position="81"/>
        <end position="90"/>
    </location>
</feature>
<dbReference type="CTD" id="54923"/>
<feature type="region of interest" description="Disordered" evidence="1">
    <location>
        <begin position="252"/>
        <end position="275"/>
    </location>
</feature>
<organism evidence="3 4">
    <name type="scientific">Pogona vitticeps</name>
    <name type="common">central bearded dragon</name>
    <dbReference type="NCBI Taxonomy" id="103695"/>
    <lineage>
        <taxon>Eukaryota</taxon>
        <taxon>Metazoa</taxon>
        <taxon>Chordata</taxon>
        <taxon>Craniata</taxon>
        <taxon>Vertebrata</taxon>
        <taxon>Euteleostomi</taxon>
        <taxon>Lepidosauria</taxon>
        <taxon>Squamata</taxon>
        <taxon>Bifurcata</taxon>
        <taxon>Unidentata</taxon>
        <taxon>Episquamata</taxon>
        <taxon>Toxicofera</taxon>
        <taxon>Iguania</taxon>
        <taxon>Acrodonta</taxon>
        <taxon>Agamidae</taxon>
        <taxon>Amphibolurinae</taxon>
        <taxon>Pogona</taxon>
    </lineage>
</organism>
<evidence type="ECO:0000256" key="2">
    <source>
        <dbReference type="SAM" id="Phobius"/>
    </source>
</evidence>
<dbReference type="InterPro" id="IPR026072">
    <property type="entry name" value="Lime1"/>
</dbReference>
<keyword evidence="2" id="KW-1133">Transmembrane helix</keyword>
<dbReference type="OrthoDB" id="9939965at2759"/>
<evidence type="ECO:0000313" key="3">
    <source>
        <dbReference type="Proteomes" id="UP001652642"/>
    </source>
</evidence>
<dbReference type="InParanoid" id="A0A6J0V790"/>
<sequence length="347" mass="38140">MAPTLAEWTAAGSFPAIFAMSLFAAACFLALCTSCKRKDNNRMPGQDEELRDEAALLRQMELLPLRGSASNLPKLKRANSRGKNQNSAGVSVSYEDDGTVSSCSFIILPQRDFPQTPSEDPLPPEETYSNLTFPKRAPEVFYEPVTVKEEEPEETCVITEEAAGGVQEDQPVEVAYARVLKGKQKKNHSGPEVGASQEPCPGGTVLTPAVQVQGMYSVVCKNKRKTAHSCEGLGDERTSPMKANPGNCRRVSVGDEESGGRPGDWPPSSFESPVTEPCYESVRCRSWGDAGREKTTEPAYETVDILWENPRAKKKLKKKVPAENLYESIENLAFQCQHLNMASRFEL</sequence>
<keyword evidence="3" id="KW-1185">Reference proteome</keyword>
<feature type="region of interest" description="Disordered" evidence="1">
    <location>
        <begin position="72"/>
        <end position="93"/>
    </location>
</feature>
<accession>A0A6J0V790</accession>
<dbReference type="GO" id="GO:0005886">
    <property type="term" value="C:plasma membrane"/>
    <property type="evidence" value="ECO:0007669"/>
    <property type="project" value="InterPro"/>
</dbReference>
<evidence type="ECO:0000313" key="4">
    <source>
        <dbReference type="RefSeq" id="XP_020668098.2"/>
    </source>
</evidence>
<dbReference type="PANTHER" id="PTHR47740:SF1">
    <property type="entry name" value="LCK-INTERACTING TRANSMEMBRANE ADAPTER 1"/>
    <property type="match status" value="1"/>
</dbReference>